<dbReference type="VEuPathDB" id="FungiDB:AeMF1_002290"/>
<keyword evidence="1" id="KW-0175">Coiled coil</keyword>
<dbReference type="Proteomes" id="UP000481153">
    <property type="component" value="Unassembled WGS sequence"/>
</dbReference>
<keyword evidence="3" id="KW-1185">Reference proteome</keyword>
<accession>A0A6G0W669</accession>
<evidence type="ECO:0000313" key="3">
    <source>
        <dbReference type="Proteomes" id="UP000481153"/>
    </source>
</evidence>
<reference evidence="2 3" key="1">
    <citation type="submission" date="2019-07" db="EMBL/GenBank/DDBJ databases">
        <title>Genomics analysis of Aphanomyces spp. identifies a new class of oomycete effector associated with host adaptation.</title>
        <authorList>
            <person name="Gaulin E."/>
        </authorList>
    </citation>
    <scope>NUCLEOTIDE SEQUENCE [LARGE SCALE GENOMIC DNA]</scope>
    <source>
        <strain evidence="2 3">ATCC 201684</strain>
    </source>
</reference>
<dbReference type="EMBL" id="VJMJ01000330">
    <property type="protein sequence ID" value="KAF0722580.1"/>
    <property type="molecule type" value="Genomic_DNA"/>
</dbReference>
<gene>
    <name evidence="2" type="ORF">Ae201684_018313</name>
</gene>
<proteinExistence type="predicted"/>
<evidence type="ECO:0000313" key="2">
    <source>
        <dbReference type="EMBL" id="KAF0722580.1"/>
    </source>
</evidence>
<dbReference type="AlphaFoldDB" id="A0A6G0W669"/>
<name>A0A6G0W669_9STRA</name>
<organism evidence="2 3">
    <name type="scientific">Aphanomyces euteiches</name>
    <dbReference type="NCBI Taxonomy" id="100861"/>
    <lineage>
        <taxon>Eukaryota</taxon>
        <taxon>Sar</taxon>
        <taxon>Stramenopiles</taxon>
        <taxon>Oomycota</taxon>
        <taxon>Saprolegniomycetes</taxon>
        <taxon>Saprolegniales</taxon>
        <taxon>Verrucalvaceae</taxon>
        <taxon>Aphanomyces</taxon>
    </lineage>
</organism>
<sequence length="414" mass="47317">MKQQNDDVIAEISSLEQDMKTLCDPPEDKLLANTYALQLHYRHEERYAHIREMEKLFSPPPPTTSTTSAAINGALNTIQDTFQSHRVRMLDSEAELFASGDPLPRAVQVRQQCGKLVLQSLERHLTSMPPRETMELLPFRDSRPVNIAHQIEDHIEALEDTLEARRDECDRIYSQVGRHEDNGFRRLDNRASALAKLQIVRNFCNEQTAVLSALHAAKETVATNMDEMLTFDAKVQDVQAYLASAFQRNRALVIDILDQQNKLLLFVQTHIVDAFKGLRQEYQEALDESIQSELQQVLPRQLFKNEVESAKGDEGQIERLIATIQTNIAKLDEAKAAYEAFQDASPCFAMVAWNELMDQLHRMEHDMEINVAPDVARLHDEIVELLDERLPQLDGAVHNWYQQPAKFCMDGTTE</sequence>
<protein>
    <submittedName>
        <fullName evidence="2">Uncharacterized protein</fullName>
    </submittedName>
</protein>
<evidence type="ECO:0000256" key="1">
    <source>
        <dbReference type="SAM" id="Coils"/>
    </source>
</evidence>
<comment type="caution">
    <text evidence="2">The sequence shown here is derived from an EMBL/GenBank/DDBJ whole genome shotgun (WGS) entry which is preliminary data.</text>
</comment>
<feature type="coiled-coil region" evidence="1">
    <location>
        <begin position="148"/>
        <end position="175"/>
    </location>
</feature>